<dbReference type="SMART" id="SM00179">
    <property type="entry name" value="EGF_CA"/>
    <property type="match status" value="6"/>
</dbReference>
<keyword evidence="4 9" id="KW-0677">Repeat</keyword>
<evidence type="ECO:0000256" key="2">
    <source>
        <dbReference type="ARBA" id="ARBA00022536"/>
    </source>
</evidence>
<evidence type="ECO:0000259" key="12">
    <source>
        <dbReference type="PROSITE" id="PS50026"/>
    </source>
</evidence>
<feature type="transmembrane region" description="Helical" evidence="11">
    <location>
        <begin position="2661"/>
        <end position="2685"/>
    </location>
</feature>
<keyword evidence="5" id="KW-0221">Differentiation</keyword>
<dbReference type="SMART" id="SM00051">
    <property type="entry name" value="DSL"/>
    <property type="match status" value="3"/>
</dbReference>
<feature type="region of interest" description="Disordered" evidence="10">
    <location>
        <begin position="1150"/>
        <end position="1173"/>
    </location>
</feature>
<evidence type="ECO:0000256" key="8">
    <source>
        <dbReference type="PROSITE-ProRule" id="PRU00377"/>
    </source>
</evidence>
<evidence type="ECO:0000313" key="14">
    <source>
        <dbReference type="Proteomes" id="UP000694888"/>
    </source>
</evidence>
<comment type="subcellular location">
    <subcellularLocation>
        <location evidence="9">Membrane</location>
        <topology evidence="9">Single-pass type I membrane protein</topology>
    </subcellularLocation>
</comment>
<feature type="disulfide bond" evidence="7">
    <location>
        <begin position="820"/>
        <end position="829"/>
    </location>
</feature>
<dbReference type="Proteomes" id="UP000694888">
    <property type="component" value="Unplaced"/>
</dbReference>
<feature type="region of interest" description="Disordered" evidence="10">
    <location>
        <begin position="1125"/>
        <end position="1144"/>
    </location>
</feature>
<feature type="domain" description="EGF-like" evidence="12">
    <location>
        <begin position="1577"/>
        <end position="1613"/>
    </location>
</feature>
<dbReference type="PROSITE" id="PS00022">
    <property type="entry name" value="EGF_1"/>
    <property type="match status" value="13"/>
</dbReference>
<feature type="domain" description="EGF-like" evidence="12">
    <location>
        <begin position="1277"/>
        <end position="1313"/>
    </location>
</feature>
<feature type="disulfide bond" evidence="7">
    <location>
        <begin position="274"/>
        <end position="283"/>
    </location>
</feature>
<evidence type="ECO:0000259" key="13">
    <source>
        <dbReference type="PROSITE" id="PS51051"/>
    </source>
</evidence>
<dbReference type="PROSITE" id="PS50026">
    <property type="entry name" value="EGF_3"/>
    <property type="match status" value="14"/>
</dbReference>
<dbReference type="SUPFAM" id="SSF57196">
    <property type="entry name" value="EGF/Laminin"/>
    <property type="match status" value="10"/>
</dbReference>
<keyword evidence="3 9" id="KW-0732">Signal</keyword>
<feature type="disulfide bond" evidence="7">
    <location>
        <begin position="313"/>
        <end position="322"/>
    </location>
</feature>
<keyword evidence="6 7" id="KW-1015">Disulfide bond</keyword>
<dbReference type="PROSITE" id="PS00010">
    <property type="entry name" value="ASX_HYDROXYL"/>
    <property type="match status" value="2"/>
</dbReference>
<dbReference type="PANTHER" id="PTHR24049:SF22">
    <property type="entry name" value="DROSOPHILA CRUMBS HOMOLOG"/>
    <property type="match status" value="1"/>
</dbReference>
<feature type="disulfide bond" evidence="8">
    <location>
        <begin position="229"/>
        <end position="238"/>
    </location>
</feature>
<feature type="disulfide bond" evidence="7">
    <location>
        <begin position="1303"/>
        <end position="1312"/>
    </location>
</feature>
<evidence type="ECO:0000313" key="15">
    <source>
        <dbReference type="RefSeq" id="XP_012936519.1"/>
    </source>
</evidence>
<proteinExistence type="predicted"/>
<dbReference type="PROSITE" id="PS51051">
    <property type="entry name" value="DSL"/>
    <property type="match status" value="2"/>
</dbReference>
<feature type="domain" description="EGF-like" evidence="12">
    <location>
        <begin position="472"/>
        <end position="508"/>
    </location>
</feature>
<dbReference type="RefSeq" id="XP_012936519.1">
    <property type="nucleotide sequence ID" value="XM_013081065.1"/>
</dbReference>
<feature type="disulfide bond" evidence="7">
    <location>
        <begin position="1018"/>
        <end position="1027"/>
    </location>
</feature>
<sequence>MDLLFIKMPVKTVLVFMYFVCGIFLLATFAPKAEGTVTVFVELENYYNPGNVQFDDSCCDGERRGNNCTGFCQYSLMLCLAKSRNEDPCTLAGLSIGFLDSKEERFTFPDTFIDGFTNPVPLNLETWPGSIVVSVYLFDQDTNKQQVIDLLQVSYQQTQPIQGRAQTQQDFDHFDLTGTRALRPSSLSLSVAARCDRFFYTDTCSVFCVPSDDCNGHYTCNMTTGEKICRDGWSGQGCNIRTSADTGCSAADNCNSNGACVVYGNSTESFYCCCDPGYTGDDCGTDINECETTTCQNGGTCVQEAPPNVRCDCPQRYKGDRCQESKTCADDPCQNGGQCVPVKTTFETFACVCDESRFTGDTCDSPVTSTLTPTTSPSSQSTTPTVPPRQCYGRYFGQNCTTYCKPADDCSGHYTCDAATGARVCLPGWTQESDCKVRETPDTSCGCQNGGECFEGSCCCVGDFVGPFCEQPAQICQTKPCQNGGTCFEDLTGARCSCKEGFTGERCETMLTPNRNCDENYYGVDCGTFCQERDDCSLGQNTCNEITGKIECRFGWTGPLCNVRDLNARHSDPCPRSVCRNGALCSNDTCCCLPGYTGTLCHVEILECETKPCLNGGQCEDLIGAYSCSCPPEFTGLNCEVELNPRSQTPEVTTPIPSTDPCYGVVCENGGTCIQNGTNEYMCLCQGRYTGARCQRYILPVAANPNCPSNFYGPDCSQPCYEQDNCYSHYLCDHVTGIPICKSGWGGGTCDEKILPPSIDPECPSTSGCLHGGTCFNNSCCCTFGYQGNRCERQQLPCDSRPCGEFGTCVDLPRSYQCLCSVGYTGPKCDVILDVDSDQGLVTSSISSPPLEVFSTSASSQTALPMTASPTVAPSDDVQTSSASLFLLSSSSSAIIQSPEQSAATPLPSFETSPASSAGIVATVYGIPYASESSNTLSPTLASSQDLSLSVTSSSYVEVTPSASISDIVPSPTTLPTSDLASSSMEESNGTAPIPCGTFFCYNGGSCFYSGAGFSCLCPRQNMDYFCRNLPQSSLPASESPFTSMINPSSTVDSYTVMESSQVLQTDCGAFQCYNGGYCSYIATGVVCQCPREGMGYFCENNATVEFPNSDILFSSSSLSVGPASSVAPTSSMSPGTSAPAVSQVPSISSSSLSESPVYSISPSSTVDSSSEVESSSYLPPAPCGSFMCYNGGVCMTQSGRLYCFCPQEGMGPYCERPLQSRLESSSISDQLSTSAISPSSTILDSSLSIESSPVIEPSSVVESSARVESSSQVAAAAVACGAFFCYNGGVCTTTINGLICTCPRLGMGYFCENDDTLTTAFSDILQTSPVSVLSATDMSTSSPVQSSSVLQSSSIIESTQIPPVSCGLFNCYNGGSCPPSVLDSECICPRSGMGPFCQMADPSPASSSIDFSTSTEILSDFSSVFQTQSDVILSTPVDVTSSSPSELFTSSMDFSAITPSSSLSSYAVADASPVPCGSFYCYNGGSCYFTSIGYICQCPTAGMDPYCRGTNPLSSLDSGASTGPSSATPELSKAFFASSSFEFSSTIESSELSTASSLSPSPSVGPSDFPINTDAPPVSCGDRLCYNGGFCYYTSLGWICRCPTDGMGIYCNDTSSHSLSDSVIATDYIASTSGAGMLPVTTSYVLSGDVSATVSNEFQTSSLSLYPSSGTLDSSSVMFNTASVAVLVNIDGSSVFSSISPQSSGYSTDTLQTSAAAGIPPVVIGGLTSSSSFYPVAESSTADQVASSNVDAMMTPYSTQNLPPASSSLAPPSFSESPEESSVLSSSIESSTPGFIIPVFVDSSSEIQAASSPVVLSLSLEESSAFSSSLESSTAGVFIPVLVDSTSEIQATSSTVELSSSASSVDSFSEVTSSNILSSSSSLVTPLQPASSLLVGSSAGIDISPSSMAISSSVESSSAIMASEYSSSQVPAASQTPNLPPSSAIMSNTVLPTTDSSSIASVIPGESSSIASVSLGESSSIASVSLGESSSIAASSVVDSSSGMSSSSSVVVVTSPQPTVTPTRSVPKPISITGSVFISNPVNISDYSKLMAVVKDGLNVTNPNMTCCIQVLVDQDHVYVDNKGNQLLRLEYALTPTPRDPSQPSSTEEEVLNQIDDNLKAAPELSSNKVYRGPLYGPNEVFQSFLIGQVQEEMYGRIEDVIDRAWSAKNPDCGCTYASRVFFSHRYVGRYGMRLSRISYIVFKDGVVQSIPSTEKPLDKELNTAFQGESSLYGLYLPTDTRSYSQHFTLTTNQTVSLTAPEGIAITDFVTSSWKQYFYAQGQCSTCNIYMTFLRPEPQYTNDGGSVSNLDYFITLNGVRIRPNEVSGPAQFTGVEQCNGACQHLPAMHFYTYGYAPYYKIKSVVDDVFEQDGGIILDRQMFQDQSGRLVTKILYRPTKFGQQPVLDSYGAINNSLNSQDLSMPAVGLPLRRVYQAVIDGRVTNESLARVQGALRKAWVQTNTGITEDDIFVRLTNVDAQSSLQPDGSPVSVVQYTVSIARADSSLTIAEPPSLTTLERILNASGVVEAPPCNCDVRKKIYLTTEGFLNVTNSSQIEAVQTAIAKSWKESNPDFQGMVVATIQAISPNETEEGEGKSSQQRNIIVTLDLSGGPEGLTDRDLARPDNDVIATNFKNNGLDLSVVDPEVTPKNDEDDDDFPWYIPVAIILCLLFIIIVIIVICCIWRDYKRKDSKEIDNNPEDFVGDNYDREHFTMEPVAFENAAFQGMEGQRSAVYEVNPDPDAQKAESF</sequence>
<keyword evidence="1 9" id="KW-0217">Developmental protein</keyword>
<evidence type="ECO:0000256" key="1">
    <source>
        <dbReference type="ARBA" id="ARBA00022473"/>
    </source>
</evidence>
<dbReference type="InterPro" id="IPR000152">
    <property type="entry name" value="EGF-type_Asp/Asn_hydroxyl_site"/>
</dbReference>
<feature type="disulfide bond" evidence="7">
    <location>
        <begin position="1499"/>
        <end position="1508"/>
    </location>
</feature>
<feature type="domain" description="DSL" evidence="13">
    <location>
        <begin position="515"/>
        <end position="561"/>
    </location>
</feature>
<organism evidence="14 15">
    <name type="scientific">Aplysia californica</name>
    <name type="common">California sea hare</name>
    <dbReference type="NCBI Taxonomy" id="6500"/>
    <lineage>
        <taxon>Eukaryota</taxon>
        <taxon>Metazoa</taxon>
        <taxon>Spiralia</taxon>
        <taxon>Lophotrochozoa</taxon>
        <taxon>Mollusca</taxon>
        <taxon>Gastropoda</taxon>
        <taxon>Heterobranchia</taxon>
        <taxon>Euthyneura</taxon>
        <taxon>Tectipleura</taxon>
        <taxon>Aplysiida</taxon>
        <taxon>Aplysioidea</taxon>
        <taxon>Aplysiidae</taxon>
        <taxon>Aplysia</taxon>
    </lineage>
</organism>
<feature type="disulfide bond" evidence="8">
    <location>
        <begin position="208"/>
        <end position="220"/>
    </location>
</feature>
<dbReference type="Pfam" id="PF00008">
    <property type="entry name" value="EGF"/>
    <property type="match status" value="4"/>
</dbReference>
<dbReference type="SMART" id="SM00181">
    <property type="entry name" value="EGF"/>
    <property type="match status" value="16"/>
</dbReference>
<dbReference type="PANTHER" id="PTHR24049">
    <property type="entry name" value="CRUMBS FAMILY MEMBER"/>
    <property type="match status" value="1"/>
</dbReference>
<comment type="function">
    <text evidence="9">Putative Notch ligand involved in the mediation of Notch signaling.</text>
</comment>
<feature type="compositionally biased region" description="Low complexity" evidence="10">
    <location>
        <begin position="1763"/>
        <end position="1787"/>
    </location>
</feature>
<evidence type="ECO:0000256" key="5">
    <source>
        <dbReference type="ARBA" id="ARBA00022782"/>
    </source>
</evidence>
<feature type="disulfide bond" evidence="7">
    <location>
        <begin position="630"/>
        <end position="639"/>
    </location>
</feature>
<dbReference type="InterPro" id="IPR001881">
    <property type="entry name" value="EGF-like_Ca-bd_dom"/>
</dbReference>
<comment type="caution">
    <text evidence="7">Lacks conserved residue(s) required for the propagation of feature annotation.</text>
</comment>
<dbReference type="InterPro" id="IPR000742">
    <property type="entry name" value="EGF"/>
</dbReference>
<evidence type="ECO:0000256" key="4">
    <source>
        <dbReference type="ARBA" id="ARBA00022737"/>
    </source>
</evidence>
<dbReference type="CDD" id="cd00054">
    <property type="entry name" value="EGF_CA"/>
    <property type="match status" value="4"/>
</dbReference>
<feature type="domain" description="DSL" evidence="13">
    <location>
        <begin position="193"/>
        <end position="238"/>
    </location>
</feature>
<feature type="disulfide bond" evidence="7">
    <location>
        <begin position="1206"/>
        <end position="1215"/>
    </location>
</feature>
<evidence type="ECO:0000256" key="11">
    <source>
        <dbReference type="SAM" id="Phobius"/>
    </source>
</evidence>
<feature type="domain" description="EGF-like" evidence="12">
    <location>
        <begin position="658"/>
        <end position="695"/>
    </location>
</feature>
<keyword evidence="9 11" id="KW-0812">Transmembrane</keyword>
<dbReference type="Gene3D" id="2.10.25.10">
    <property type="entry name" value="Laminin"/>
    <property type="match status" value="7"/>
</dbReference>
<dbReference type="Pfam" id="PF01414">
    <property type="entry name" value="DSL"/>
    <property type="match status" value="4"/>
</dbReference>
<feature type="domain" description="EGF-like" evidence="12">
    <location>
        <begin position="604"/>
        <end position="640"/>
    </location>
</feature>
<name>A0ABM0ZXG9_APLCA</name>
<feature type="domain" description="EGF-like" evidence="12">
    <location>
        <begin position="324"/>
        <end position="364"/>
    </location>
</feature>
<feature type="disulfide bond" evidence="7">
    <location>
        <begin position="498"/>
        <end position="507"/>
    </location>
</feature>
<accession>A0ABM0ZXG9</accession>
<evidence type="ECO:0000256" key="3">
    <source>
        <dbReference type="ARBA" id="ARBA00022729"/>
    </source>
</evidence>
<feature type="region of interest" description="Disordered" evidence="10">
    <location>
        <begin position="1757"/>
        <end position="1787"/>
    </location>
</feature>
<dbReference type="Gene3D" id="2.10.25.140">
    <property type="match status" value="4"/>
</dbReference>
<feature type="domain" description="EGF-like" evidence="12">
    <location>
        <begin position="992"/>
        <end position="1028"/>
    </location>
</feature>
<evidence type="ECO:0000256" key="7">
    <source>
        <dbReference type="PROSITE-ProRule" id="PRU00076"/>
    </source>
</evidence>
<keyword evidence="9 11" id="KW-1133">Transmembrane helix</keyword>
<dbReference type="InterPro" id="IPR051022">
    <property type="entry name" value="Notch_Cell-Fate_Det"/>
</dbReference>
<feature type="domain" description="EGF-like" evidence="12">
    <location>
        <begin position="1180"/>
        <end position="1216"/>
    </location>
</feature>
<feature type="disulfide bond" evidence="7">
    <location>
        <begin position="1603"/>
        <end position="1612"/>
    </location>
</feature>
<feature type="domain" description="EGF-like" evidence="12">
    <location>
        <begin position="286"/>
        <end position="323"/>
    </location>
</feature>
<feature type="disulfide bond" evidence="7">
    <location>
        <begin position="1090"/>
        <end position="1099"/>
    </location>
</feature>
<evidence type="ECO:0000256" key="9">
    <source>
        <dbReference type="RuleBase" id="RU280815"/>
    </source>
</evidence>
<protein>
    <recommendedName>
        <fullName evidence="9">Delta-like protein</fullName>
    </recommendedName>
</protein>
<feature type="disulfide bond" evidence="7">
    <location>
        <begin position="685"/>
        <end position="694"/>
    </location>
</feature>
<feature type="disulfide bond" evidence="8">
    <location>
        <begin position="552"/>
        <end position="561"/>
    </location>
</feature>
<keyword evidence="2 7" id="KW-0245">EGF-like domain</keyword>
<feature type="domain" description="EGF-like" evidence="12">
    <location>
        <begin position="1064"/>
        <end position="1100"/>
    </location>
</feature>
<feature type="domain" description="EGF-like" evidence="12">
    <location>
        <begin position="1363"/>
        <end position="1399"/>
    </location>
</feature>
<dbReference type="PROSITE" id="PS01186">
    <property type="entry name" value="EGF_2"/>
    <property type="match status" value="5"/>
</dbReference>
<feature type="disulfide bond" evidence="8">
    <location>
        <begin position="195"/>
        <end position="204"/>
    </location>
</feature>
<reference evidence="15" key="1">
    <citation type="submission" date="2025-08" db="UniProtKB">
        <authorList>
            <consortium name="RefSeq"/>
        </authorList>
    </citation>
    <scope>IDENTIFICATION</scope>
</reference>
<feature type="transmembrane region" description="Helical" evidence="11">
    <location>
        <begin position="12"/>
        <end position="30"/>
    </location>
</feature>
<evidence type="ECO:0000256" key="6">
    <source>
        <dbReference type="ARBA" id="ARBA00023157"/>
    </source>
</evidence>
<feature type="domain" description="EGF-like" evidence="12">
    <location>
        <begin position="244"/>
        <end position="284"/>
    </location>
</feature>
<feature type="disulfide bond" evidence="8">
    <location>
        <begin position="517"/>
        <end position="526"/>
    </location>
</feature>
<evidence type="ECO:0000256" key="10">
    <source>
        <dbReference type="SAM" id="MobiDB-lite"/>
    </source>
</evidence>
<feature type="disulfide bond" evidence="7">
    <location>
        <begin position="1389"/>
        <end position="1398"/>
    </location>
</feature>
<keyword evidence="9 11" id="KW-0472">Membrane</keyword>
<feature type="domain" description="EGF-like" evidence="12">
    <location>
        <begin position="794"/>
        <end position="830"/>
    </location>
</feature>
<keyword evidence="14" id="KW-1185">Reference proteome</keyword>
<feature type="domain" description="EGF-like" evidence="12">
    <location>
        <begin position="1473"/>
        <end position="1509"/>
    </location>
</feature>
<dbReference type="InterPro" id="IPR001774">
    <property type="entry name" value="DSL"/>
</dbReference>
<dbReference type="GeneID" id="101859925"/>
<gene>
    <name evidence="15" type="primary">LOC101859925</name>
</gene>